<accession>B0D4P4</accession>
<evidence type="ECO:0000313" key="1">
    <source>
        <dbReference type="EMBL" id="EDR10380.1"/>
    </source>
</evidence>
<gene>
    <name evidence="1" type="ORF">LACBIDRAFT_317218</name>
</gene>
<dbReference type="InParanoid" id="B0D4P4"/>
<dbReference type="AlphaFoldDB" id="B0D4P4"/>
<name>B0D4P4_LACBS</name>
<keyword evidence="2" id="KW-1185">Reference proteome</keyword>
<evidence type="ECO:0000313" key="2">
    <source>
        <dbReference type="Proteomes" id="UP000001194"/>
    </source>
</evidence>
<dbReference type="Proteomes" id="UP000001194">
    <property type="component" value="Unassembled WGS sequence"/>
</dbReference>
<proteinExistence type="predicted"/>
<organism evidence="2">
    <name type="scientific">Laccaria bicolor (strain S238N-H82 / ATCC MYA-4686)</name>
    <name type="common">Bicoloured deceiver</name>
    <name type="synonym">Laccaria laccata var. bicolor</name>
    <dbReference type="NCBI Taxonomy" id="486041"/>
    <lineage>
        <taxon>Eukaryota</taxon>
        <taxon>Fungi</taxon>
        <taxon>Dikarya</taxon>
        <taxon>Basidiomycota</taxon>
        <taxon>Agaricomycotina</taxon>
        <taxon>Agaricomycetes</taxon>
        <taxon>Agaricomycetidae</taxon>
        <taxon>Agaricales</taxon>
        <taxon>Agaricineae</taxon>
        <taxon>Hydnangiaceae</taxon>
        <taxon>Laccaria</taxon>
    </lineage>
</organism>
<dbReference type="GeneID" id="6074453"/>
<dbReference type="HOGENOM" id="CLU_177949_0_0_1"/>
<dbReference type="RefSeq" id="XP_001878830.1">
    <property type="nucleotide sequence ID" value="XM_001878795.1"/>
</dbReference>
<dbReference type="KEGG" id="lbc:LACBIDRAFT_317218"/>
<protein>
    <submittedName>
        <fullName evidence="1">Predicted protein</fullName>
    </submittedName>
</protein>
<dbReference type="OrthoDB" id="3351225at2759"/>
<dbReference type="EMBL" id="DS547097">
    <property type="protein sequence ID" value="EDR10380.1"/>
    <property type="molecule type" value="Genomic_DNA"/>
</dbReference>
<reference evidence="1 2" key="1">
    <citation type="journal article" date="2008" name="Nature">
        <title>The genome of Laccaria bicolor provides insights into mycorrhizal symbiosis.</title>
        <authorList>
            <person name="Martin F."/>
            <person name="Aerts A."/>
            <person name="Ahren D."/>
            <person name="Brun A."/>
            <person name="Danchin E.G.J."/>
            <person name="Duchaussoy F."/>
            <person name="Gibon J."/>
            <person name="Kohler A."/>
            <person name="Lindquist E."/>
            <person name="Pereda V."/>
            <person name="Salamov A."/>
            <person name="Shapiro H.J."/>
            <person name="Wuyts J."/>
            <person name="Blaudez D."/>
            <person name="Buee M."/>
            <person name="Brokstein P."/>
            <person name="Canbaeck B."/>
            <person name="Cohen D."/>
            <person name="Courty P.E."/>
            <person name="Coutinho P.M."/>
            <person name="Delaruelle C."/>
            <person name="Detter J.C."/>
            <person name="Deveau A."/>
            <person name="DiFazio S."/>
            <person name="Duplessis S."/>
            <person name="Fraissinet-Tachet L."/>
            <person name="Lucic E."/>
            <person name="Frey-Klett P."/>
            <person name="Fourrey C."/>
            <person name="Feussner I."/>
            <person name="Gay G."/>
            <person name="Grimwood J."/>
            <person name="Hoegger P.J."/>
            <person name="Jain P."/>
            <person name="Kilaru S."/>
            <person name="Labbe J."/>
            <person name="Lin Y.C."/>
            <person name="Legue V."/>
            <person name="Le Tacon F."/>
            <person name="Marmeisse R."/>
            <person name="Melayah D."/>
            <person name="Montanini B."/>
            <person name="Muratet M."/>
            <person name="Nehls U."/>
            <person name="Niculita-Hirzel H."/>
            <person name="Oudot-Le Secq M.P."/>
            <person name="Peter M."/>
            <person name="Quesneville H."/>
            <person name="Rajashekar B."/>
            <person name="Reich M."/>
            <person name="Rouhier N."/>
            <person name="Schmutz J."/>
            <person name="Yin T."/>
            <person name="Chalot M."/>
            <person name="Henrissat B."/>
            <person name="Kuees U."/>
            <person name="Lucas S."/>
            <person name="Van de Peer Y."/>
            <person name="Podila G.K."/>
            <person name="Polle A."/>
            <person name="Pukkila P.J."/>
            <person name="Richardson P.M."/>
            <person name="Rouze P."/>
            <person name="Sanders I.R."/>
            <person name="Stajich J.E."/>
            <person name="Tunlid A."/>
            <person name="Tuskan G."/>
            <person name="Grigoriev I.V."/>
        </authorList>
    </citation>
    <scope>NUCLEOTIDE SEQUENCE [LARGE SCALE GENOMIC DNA]</scope>
    <source>
        <strain evidence="2">S238N-H82 / ATCC MYA-4686</strain>
    </source>
</reference>
<sequence>MSALVGPVSGALIAGGVYYGFSNLMQQRTEELRRDLHTLSLRLTETPALVQAPPSAATRISPHPFSSYFTSQWNNEVARLFAGFRVLDSRVEDWGRGLLYGFRGASKPEDKKN</sequence>